<gene>
    <name evidence="2" type="ORF">FKW44_014879</name>
</gene>
<organism evidence="2 3">
    <name type="scientific">Caligus rogercresseyi</name>
    <name type="common">Sea louse</name>
    <dbReference type="NCBI Taxonomy" id="217165"/>
    <lineage>
        <taxon>Eukaryota</taxon>
        <taxon>Metazoa</taxon>
        <taxon>Ecdysozoa</taxon>
        <taxon>Arthropoda</taxon>
        <taxon>Crustacea</taxon>
        <taxon>Multicrustacea</taxon>
        <taxon>Hexanauplia</taxon>
        <taxon>Copepoda</taxon>
        <taxon>Siphonostomatoida</taxon>
        <taxon>Caligidae</taxon>
        <taxon>Caligus</taxon>
    </lineage>
</organism>
<accession>A0A7T8GZT5</accession>
<evidence type="ECO:0000313" key="2">
    <source>
        <dbReference type="EMBL" id="QQP40732.1"/>
    </source>
</evidence>
<dbReference type="AlphaFoldDB" id="A0A7T8GZT5"/>
<protein>
    <submittedName>
        <fullName evidence="2">Uncharacterized protein</fullName>
    </submittedName>
</protein>
<dbReference type="EMBL" id="CP045899">
    <property type="protein sequence ID" value="QQP40732.1"/>
    <property type="molecule type" value="Genomic_DNA"/>
</dbReference>
<feature type="compositionally biased region" description="Basic and acidic residues" evidence="1">
    <location>
        <begin position="34"/>
        <end position="52"/>
    </location>
</feature>
<dbReference type="Proteomes" id="UP000595437">
    <property type="component" value="Chromosome 10"/>
</dbReference>
<proteinExistence type="predicted"/>
<evidence type="ECO:0000313" key="3">
    <source>
        <dbReference type="Proteomes" id="UP000595437"/>
    </source>
</evidence>
<name>A0A7T8GZT5_CALRO</name>
<evidence type="ECO:0000256" key="1">
    <source>
        <dbReference type="SAM" id="MobiDB-lite"/>
    </source>
</evidence>
<feature type="region of interest" description="Disordered" evidence="1">
    <location>
        <begin position="1"/>
        <end position="52"/>
    </location>
</feature>
<reference evidence="2" key="1">
    <citation type="journal article" name="Sci. Data">
        <title>Chromosome-scale genome assembly of the sea louse Caligus rogercresseyi by SMRT sequencing and Hi-C analysis.</title>
        <authorList>
            <person name="Gallardo-Escarate C."/>
            <person name="Valenzuela-Munoz V."/>
            <person name="Nunez-Acuna G."/>
            <person name="Valenzuela-Miranda D."/>
            <person name="Goncalves A.T."/>
            <person name="Escobar-Sepulveda H."/>
            <person name="Liachko I."/>
            <person name="Nelson B."/>
            <person name="Roberts S."/>
            <person name="Warren W."/>
        </authorList>
    </citation>
    <scope>NUCLEOTIDE SEQUENCE</scope>
    <source>
        <tissue evidence="2">Whole tissue</tissue>
    </source>
</reference>
<keyword evidence="3" id="KW-1185">Reference proteome</keyword>
<sequence>MPCQHSPKSSQAGGTDESDLPQQLHEGAAGRLTGQREDFQRGAVEDLDPKVTSKTLEEQKAALRRSIGTLKDLSRG</sequence>
<feature type="compositionally biased region" description="Polar residues" evidence="1">
    <location>
        <begin position="1"/>
        <end position="13"/>
    </location>
</feature>